<evidence type="ECO:0000313" key="5">
    <source>
        <dbReference type="EMBL" id="TWX72097.1"/>
    </source>
</evidence>
<dbReference type="Proteomes" id="UP000321822">
    <property type="component" value="Unassembled WGS sequence"/>
</dbReference>
<evidence type="ECO:0000256" key="3">
    <source>
        <dbReference type="ARBA" id="ARBA00023163"/>
    </source>
</evidence>
<sequence>MEPTYLTLTPTLSAFIEAAKIHELNPYRYLAEYNIDPKKASTNERNLPLVDLIKLLNRACDELGSYTFVLTFVEQYEWDRFDAKVLALVQQDNLYTLTLVFNALLKEQGSGPELALAKQGRIASYHIKLPILSNTDNTVYKLVILVMWNAVMSKVSKGNWQPKKFLVSGTNNNRSCKNFSIYDTPVSFDQNLNAIEFDSSLLFKKLSMKVDKNKEMVKTYSEILGNVTTDSLTQSTIKMIIYSGDVSIEHVASILGTNPRMLQLKLKKLNTNFSKILASTRIILAKEQLQSTSYKINEIACHLAFNSSEAFVRFFKIHESVTPLHWRKYH</sequence>
<dbReference type="PANTHER" id="PTHR47894">
    <property type="entry name" value="HTH-TYPE TRANSCRIPTIONAL REGULATOR GADX"/>
    <property type="match status" value="1"/>
</dbReference>
<dbReference type="Pfam" id="PF12833">
    <property type="entry name" value="HTH_18"/>
    <property type="match status" value="1"/>
</dbReference>
<keyword evidence="1" id="KW-0805">Transcription regulation</keyword>
<dbReference type="PROSITE" id="PS01124">
    <property type="entry name" value="HTH_ARAC_FAMILY_2"/>
    <property type="match status" value="1"/>
</dbReference>
<dbReference type="GO" id="GO:0005829">
    <property type="term" value="C:cytosol"/>
    <property type="evidence" value="ECO:0007669"/>
    <property type="project" value="TreeGrafter"/>
</dbReference>
<evidence type="ECO:0000259" key="4">
    <source>
        <dbReference type="PROSITE" id="PS01124"/>
    </source>
</evidence>
<gene>
    <name evidence="5" type="ORF">ESZ36_02380</name>
</gene>
<dbReference type="InterPro" id="IPR009057">
    <property type="entry name" value="Homeodomain-like_sf"/>
</dbReference>
<keyword evidence="2" id="KW-0238">DNA-binding</keyword>
<dbReference type="GO" id="GO:0000976">
    <property type="term" value="F:transcription cis-regulatory region binding"/>
    <property type="evidence" value="ECO:0007669"/>
    <property type="project" value="TreeGrafter"/>
</dbReference>
<name>A0A5C6QTK3_9GAMM</name>
<comment type="caution">
    <text evidence="5">The sequence shown here is derived from an EMBL/GenBank/DDBJ whole genome shotgun (WGS) entry which is preliminary data.</text>
</comment>
<feature type="domain" description="HTH araC/xylS-type" evidence="4">
    <location>
        <begin position="231"/>
        <end position="329"/>
    </location>
</feature>
<dbReference type="RefSeq" id="WP_146783001.1">
    <property type="nucleotide sequence ID" value="NZ_VOLT01000001.1"/>
</dbReference>
<dbReference type="PANTHER" id="PTHR47894:SF4">
    <property type="entry name" value="HTH-TYPE TRANSCRIPTIONAL REGULATOR GADX"/>
    <property type="match status" value="1"/>
</dbReference>
<dbReference type="SUPFAM" id="SSF46689">
    <property type="entry name" value="Homeodomain-like"/>
    <property type="match status" value="1"/>
</dbReference>
<evidence type="ECO:0000256" key="2">
    <source>
        <dbReference type="ARBA" id="ARBA00023125"/>
    </source>
</evidence>
<reference evidence="5 6" key="1">
    <citation type="submission" date="2019-07" db="EMBL/GenBank/DDBJ databases">
        <title>Genomes of sea-ice associated Colwellia species.</title>
        <authorList>
            <person name="Bowman J.P."/>
        </authorList>
    </citation>
    <scope>NUCLEOTIDE SEQUENCE [LARGE SCALE GENOMIC DNA]</scope>
    <source>
        <strain evidence="5 6">ACAM 459</strain>
    </source>
</reference>
<keyword evidence="6" id="KW-1185">Reference proteome</keyword>
<keyword evidence="3" id="KW-0804">Transcription</keyword>
<evidence type="ECO:0000256" key="1">
    <source>
        <dbReference type="ARBA" id="ARBA00023015"/>
    </source>
</evidence>
<dbReference type="InterPro" id="IPR018060">
    <property type="entry name" value="HTH_AraC"/>
</dbReference>
<dbReference type="OrthoDB" id="5582699at2"/>
<dbReference type="AlphaFoldDB" id="A0A5C6QTK3"/>
<protein>
    <submittedName>
        <fullName evidence="5">Helix-turn-helix transcriptional regulator</fullName>
    </submittedName>
</protein>
<dbReference type="SMART" id="SM00342">
    <property type="entry name" value="HTH_ARAC"/>
    <property type="match status" value="1"/>
</dbReference>
<accession>A0A5C6QTK3</accession>
<dbReference type="GO" id="GO:0003700">
    <property type="term" value="F:DNA-binding transcription factor activity"/>
    <property type="evidence" value="ECO:0007669"/>
    <property type="project" value="InterPro"/>
</dbReference>
<proteinExistence type="predicted"/>
<dbReference type="EMBL" id="VOLT01000001">
    <property type="protein sequence ID" value="TWX72097.1"/>
    <property type="molecule type" value="Genomic_DNA"/>
</dbReference>
<organism evidence="5 6">
    <name type="scientific">Colwellia demingiae</name>
    <dbReference type="NCBI Taxonomy" id="89401"/>
    <lineage>
        <taxon>Bacteria</taxon>
        <taxon>Pseudomonadati</taxon>
        <taxon>Pseudomonadota</taxon>
        <taxon>Gammaproteobacteria</taxon>
        <taxon>Alteromonadales</taxon>
        <taxon>Colwelliaceae</taxon>
        <taxon>Colwellia</taxon>
    </lineage>
</organism>
<evidence type="ECO:0000313" key="6">
    <source>
        <dbReference type="Proteomes" id="UP000321822"/>
    </source>
</evidence>
<dbReference type="Gene3D" id="1.10.10.60">
    <property type="entry name" value="Homeodomain-like"/>
    <property type="match status" value="1"/>
</dbReference>